<name>A0ACB9B915_ARCLA</name>
<organism evidence="1 2">
    <name type="scientific">Arctium lappa</name>
    <name type="common">Greater burdock</name>
    <name type="synonym">Lappa major</name>
    <dbReference type="NCBI Taxonomy" id="4217"/>
    <lineage>
        <taxon>Eukaryota</taxon>
        <taxon>Viridiplantae</taxon>
        <taxon>Streptophyta</taxon>
        <taxon>Embryophyta</taxon>
        <taxon>Tracheophyta</taxon>
        <taxon>Spermatophyta</taxon>
        <taxon>Magnoliopsida</taxon>
        <taxon>eudicotyledons</taxon>
        <taxon>Gunneridae</taxon>
        <taxon>Pentapetalae</taxon>
        <taxon>asterids</taxon>
        <taxon>campanulids</taxon>
        <taxon>Asterales</taxon>
        <taxon>Asteraceae</taxon>
        <taxon>Carduoideae</taxon>
        <taxon>Cardueae</taxon>
        <taxon>Arctiinae</taxon>
        <taxon>Arctium</taxon>
    </lineage>
</organism>
<reference evidence="1 2" key="2">
    <citation type="journal article" date="2022" name="Mol. Ecol. Resour.">
        <title>The genomes of chicory, endive, great burdock and yacon provide insights into Asteraceae paleo-polyploidization history and plant inulin production.</title>
        <authorList>
            <person name="Fan W."/>
            <person name="Wang S."/>
            <person name="Wang H."/>
            <person name="Wang A."/>
            <person name="Jiang F."/>
            <person name="Liu H."/>
            <person name="Zhao H."/>
            <person name="Xu D."/>
            <person name="Zhang Y."/>
        </authorList>
    </citation>
    <scope>NUCLEOTIDE SEQUENCE [LARGE SCALE GENOMIC DNA]</scope>
    <source>
        <strain evidence="2">cv. Niubang</strain>
    </source>
</reference>
<comment type="caution">
    <text evidence="1">The sequence shown here is derived from an EMBL/GenBank/DDBJ whole genome shotgun (WGS) entry which is preliminary data.</text>
</comment>
<evidence type="ECO:0000313" key="1">
    <source>
        <dbReference type="EMBL" id="KAI3718987.1"/>
    </source>
</evidence>
<proteinExistence type="predicted"/>
<dbReference type="EMBL" id="CM042052">
    <property type="protein sequence ID" value="KAI3718987.1"/>
    <property type="molecule type" value="Genomic_DNA"/>
</dbReference>
<protein>
    <submittedName>
        <fullName evidence="1">Uncharacterized protein</fullName>
    </submittedName>
</protein>
<dbReference type="Proteomes" id="UP001055879">
    <property type="component" value="Linkage Group LG06"/>
</dbReference>
<accession>A0ACB9B915</accession>
<gene>
    <name evidence="1" type="ORF">L6452_19873</name>
</gene>
<keyword evidence="2" id="KW-1185">Reference proteome</keyword>
<reference evidence="2" key="1">
    <citation type="journal article" date="2022" name="Mol. Ecol. Resour.">
        <title>The genomes of chicory, endive, great burdock and yacon provide insights into Asteraceae palaeo-polyploidization history and plant inulin production.</title>
        <authorList>
            <person name="Fan W."/>
            <person name="Wang S."/>
            <person name="Wang H."/>
            <person name="Wang A."/>
            <person name="Jiang F."/>
            <person name="Liu H."/>
            <person name="Zhao H."/>
            <person name="Xu D."/>
            <person name="Zhang Y."/>
        </authorList>
    </citation>
    <scope>NUCLEOTIDE SEQUENCE [LARGE SCALE GENOMIC DNA]</scope>
    <source>
        <strain evidence="2">cv. Niubang</strain>
    </source>
</reference>
<evidence type="ECO:0000313" key="2">
    <source>
        <dbReference type="Proteomes" id="UP001055879"/>
    </source>
</evidence>
<sequence>MAASTSSPKSIVGVRTNRNFQICCEDQKVQQRAFAPVEQRWMFTDSDFNCSSSLLEIGQSKETESLIQKSKSRKPEFALRERERERNHTSTKNSGKFSLLNPLLSLISVIQKAIIENSEERKD</sequence>